<feature type="domain" description="T6SS Phospholipase effector Tle1-like catalytic" evidence="1">
    <location>
        <begin position="12"/>
        <end position="317"/>
    </location>
</feature>
<sequence length="572" mass="64706">MIANISEPRRIKKLVVCCDGTWLDSAGGRKNIPSNVTRLARAITPTDSDGTSQIVYYQAGIGTGLGMLSQFAGGGTGLGFSENVREAYAFLANNFYQEPDRSRSDSIFLIGFSRGAYTARSLGGLVGQLGLLKKESMSWFYDVFRDWQNAGNPDYTPTFWQNWSDYQERLHGGQRHSLKTTPSNDIRQINEYLEEYRMSLLSFGLTQEAEIAAVGVFDTVGALGIPVNPLFQKIFGLPSFLRGYKWVDTALDNHVRNAFHALALDEHRAPFFPAVWERPEGCTTNLKQVWFAGAHSNIGSAYSDIASGNLTLAWMMDHLAGDELRRDSPTDWNHEQWLQFDIDFLKEQRLINLDWQKREGGGHRRWGLGTIYNSLTFPQVLAGWRTRKPGRTHPVRYDKDYTDTTRLLRNTNERIHASVRIRTIRAGPFYEPDPDANLPSKITFKVMNAIATIIQKIAGRGGNIYYDPMRGGPLRDWELKDGFKHHDKYSINVMDSRDLGTGQPPYWQYTGNDPLLKDGTTMPEDELGTFERVVLKEYVECAEWVEASNSGKVVAKISPDQLDDLQRRSATM</sequence>
<reference evidence="2" key="1">
    <citation type="journal article" date="2020" name="Stud. Mycol.">
        <title>101 Dothideomycetes genomes: a test case for predicting lifestyles and emergence of pathogens.</title>
        <authorList>
            <person name="Haridas S."/>
            <person name="Albert R."/>
            <person name="Binder M."/>
            <person name="Bloem J."/>
            <person name="Labutti K."/>
            <person name="Salamov A."/>
            <person name="Andreopoulos B."/>
            <person name="Baker S."/>
            <person name="Barry K."/>
            <person name="Bills G."/>
            <person name="Bluhm B."/>
            <person name="Cannon C."/>
            <person name="Castanera R."/>
            <person name="Culley D."/>
            <person name="Daum C."/>
            <person name="Ezra D."/>
            <person name="Gonzalez J."/>
            <person name="Henrissat B."/>
            <person name="Kuo A."/>
            <person name="Liang C."/>
            <person name="Lipzen A."/>
            <person name="Lutzoni F."/>
            <person name="Magnuson J."/>
            <person name="Mondo S."/>
            <person name="Nolan M."/>
            <person name="Ohm R."/>
            <person name="Pangilinan J."/>
            <person name="Park H.-J."/>
            <person name="Ramirez L."/>
            <person name="Alfaro M."/>
            <person name="Sun H."/>
            <person name="Tritt A."/>
            <person name="Yoshinaga Y."/>
            <person name="Zwiers L.-H."/>
            <person name="Turgeon B."/>
            <person name="Goodwin S."/>
            <person name="Spatafora J."/>
            <person name="Crous P."/>
            <person name="Grigoriev I."/>
        </authorList>
    </citation>
    <scope>NUCLEOTIDE SEQUENCE</scope>
    <source>
        <strain evidence="2">CBS 260.36</strain>
    </source>
</reference>
<accession>A0A9P4IR76</accession>
<dbReference type="EMBL" id="ML996093">
    <property type="protein sequence ID" value="KAF2148567.1"/>
    <property type="molecule type" value="Genomic_DNA"/>
</dbReference>
<dbReference type="Proteomes" id="UP000799439">
    <property type="component" value="Unassembled WGS sequence"/>
</dbReference>
<evidence type="ECO:0000313" key="3">
    <source>
        <dbReference type="Proteomes" id="UP000799439"/>
    </source>
</evidence>
<organism evidence="2 3">
    <name type="scientific">Myriangium duriaei CBS 260.36</name>
    <dbReference type="NCBI Taxonomy" id="1168546"/>
    <lineage>
        <taxon>Eukaryota</taxon>
        <taxon>Fungi</taxon>
        <taxon>Dikarya</taxon>
        <taxon>Ascomycota</taxon>
        <taxon>Pezizomycotina</taxon>
        <taxon>Dothideomycetes</taxon>
        <taxon>Dothideomycetidae</taxon>
        <taxon>Myriangiales</taxon>
        <taxon>Myriangiaceae</taxon>
        <taxon>Myriangium</taxon>
    </lineage>
</organism>
<dbReference type="OrthoDB" id="3057168at2759"/>
<name>A0A9P4IR76_9PEZI</name>
<dbReference type="AlphaFoldDB" id="A0A9P4IR76"/>
<comment type="caution">
    <text evidence="2">The sequence shown here is derived from an EMBL/GenBank/DDBJ whole genome shotgun (WGS) entry which is preliminary data.</text>
</comment>
<gene>
    <name evidence="2" type="ORF">K461DRAFT_283020</name>
</gene>
<evidence type="ECO:0000313" key="2">
    <source>
        <dbReference type="EMBL" id="KAF2148567.1"/>
    </source>
</evidence>
<protein>
    <recommendedName>
        <fullName evidence="1">T6SS Phospholipase effector Tle1-like catalytic domain-containing protein</fullName>
    </recommendedName>
</protein>
<keyword evidence="3" id="KW-1185">Reference proteome</keyword>
<proteinExistence type="predicted"/>
<dbReference type="PANTHER" id="PTHR33840">
    <property type="match status" value="1"/>
</dbReference>
<evidence type="ECO:0000259" key="1">
    <source>
        <dbReference type="Pfam" id="PF09994"/>
    </source>
</evidence>
<dbReference type="Pfam" id="PF09994">
    <property type="entry name" value="T6SS_Tle1-like_cat"/>
    <property type="match status" value="1"/>
</dbReference>
<dbReference type="PANTHER" id="PTHR33840:SF1">
    <property type="entry name" value="TLE1 PHOSPHOLIPASE DOMAIN-CONTAINING PROTEIN"/>
    <property type="match status" value="1"/>
</dbReference>
<dbReference type="InterPro" id="IPR018712">
    <property type="entry name" value="Tle1-like_cat"/>
</dbReference>